<dbReference type="Proteomes" id="UP000199580">
    <property type="component" value="Unassembled WGS sequence"/>
</dbReference>
<keyword evidence="4" id="KW-1185">Reference proteome</keyword>
<dbReference type="PANTHER" id="PTHR44520">
    <property type="entry name" value="RESPONSE REGULATOR RCP1-RELATED"/>
    <property type="match status" value="1"/>
</dbReference>
<keyword evidence="1" id="KW-0597">Phosphoprotein</keyword>
<dbReference type="Pfam" id="PF00072">
    <property type="entry name" value="Response_reg"/>
    <property type="match status" value="1"/>
</dbReference>
<accession>A0A1G8RS18</accession>
<evidence type="ECO:0000313" key="4">
    <source>
        <dbReference type="Proteomes" id="UP000199580"/>
    </source>
</evidence>
<dbReference type="SUPFAM" id="SSF52172">
    <property type="entry name" value="CheY-like"/>
    <property type="match status" value="1"/>
</dbReference>
<evidence type="ECO:0000259" key="2">
    <source>
        <dbReference type="PROSITE" id="PS50110"/>
    </source>
</evidence>
<feature type="domain" description="Response regulatory" evidence="2">
    <location>
        <begin position="9"/>
        <end position="130"/>
    </location>
</feature>
<dbReference type="PANTHER" id="PTHR44520:SF2">
    <property type="entry name" value="RESPONSE REGULATOR RCP1"/>
    <property type="match status" value="1"/>
</dbReference>
<dbReference type="Gene3D" id="3.40.50.2300">
    <property type="match status" value="1"/>
</dbReference>
<name>A0A1G8RS18_9FLAO</name>
<dbReference type="GO" id="GO:0000160">
    <property type="term" value="P:phosphorelay signal transduction system"/>
    <property type="evidence" value="ECO:0007669"/>
    <property type="project" value="InterPro"/>
</dbReference>
<dbReference type="EMBL" id="FNEZ01000001">
    <property type="protein sequence ID" value="SDJ19791.1"/>
    <property type="molecule type" value="Genomic_DNA"/>
</dbReference>
<organism evidence="3 4">
    <name type="scientific">Flavobacterium noncentrifugens</name>
    <dbReference type="NCBI Taxonomy" id="1128970"/>
    <lineage>
        <taxon>Bacteria</taxon>
        <taxon>Pseudomonadati</taxon>
        <taxon>Bacteroidota</taxon>
        <taxon>Flavobacteriia</taxon>
        <taxon>Flavobacteriales</taxon>
        <taxon>Flavobacteriaceae</taxon>
        <taxon>Flavobacterium</taxon>
    </lineage>
</organism>
<protein>
    <submittedName>
        <fullName evidence="3">Response regulator receiver domain-containing protein</fullName>
    </submittedName>
</protein>
<dbReference type="InterPro" id="IPR011006">
    <property type="entry name" value="CheY-like_superfamily"/>
</dbReference>
<dbReference type="InterPro" id="IPR052893">
    <property type="entry name" value="TCS_response_regulator"/>
</dbReference>
<reference evidence="3 4" key="1">
    <citation type="submission" date="2016-10" db="EMBL/GenBank/DDBJ databases">
        <authorList>
            <person name="de Groot N.N."/>
        </authorList>
    </citation>
    <scope>NUCLEOTIDE SEQUENCE [LARGE SCALE GENOMIC DNA]</scope>
    <source>
        <strain evidence="3 4">CGMCC 1.10076</strain>
    </source>
</reference>
<evidence type="ECO:0000313" key="3">
    <source>
        <dbReference type="EMBL" id="SDJ19791.1"/>
    </source>
</evidence>
<dbReference type="STRING" id="1128970.SAMN04487935_0256"/>
<feature type="modified residue" description="4-aspartylphosphate" evidence="1">
    <location>
        <position position="63"/>
    </location>
</feature>
<sequence length="150" mass="17176">MNTNSDQMNIFLADDDEDDRSLFKLAFDETKLNSNLSLFKSGNELMDFLNQDNLKLPHILFLDLNMPGKTGAQCLAEIKANPKFRNMSIAIYSTSNSEKDIEDTLSGGANIYIHKPNDFQKLKQIIKHVLKINWQYHTSGLNRESFFLSI</sequence>
<dbReference type="AlphaFoldDB" id="A0A1G8RS18"/>
<proteinExistence type="predicted"/>
<evidence type="ECO:0000256" key="1">
    <source>
        <dbReference type="PROSITE-ProRule" id="PRU00169"/>
    </source>
</evidence>
<dbReference type="SMART" id="SM00448">
    <property type="entry name" value="REC"/>
    <property type="match status" value="1"/>
</dbReference>
<dbReference type="PROSITE" id="PS50110">
    <property type="entry name" value="RESPONSE_REGULATORY"/>
    <property type="match status" value="1"/>
</dbReference>
<gene>
    <name evidence="3" type="ORF">SAMN04487935_0256</name>
</gene>
<dbReference type="RefSeq" id="WP_245699297.1">
    <property type="nucleotide sequence ID" value="NZ_BKAI01000001.1"/>
</dbReference>
<dbReference type="InterPro" id="IPR001789">
    <property type="entry name" value="Sig_transdc_resp-reg_receiver"/>
</dbReference>